<organism evidence="3">
    <name type="scientific">Lygus hesperus</name>
    <name type="common">Western plant bug</name>
    <dbReference type="NCBI Taxonomy" id="30085"/>
    <lineage>
        <taxon>Eukaryota</taxon>
        <taxon>Metazoa</taxon>
        <taxon>Ecdysozoa</taxon>
        <taxon>Arthropoda</taxon>
        <taxon>Hexapoda</taxon>
        <taxon>Insecta</taxon>
        <taxon>Pterygota</taxon>
        <taxon>Neoptera</taxon>
        <taxon>Paraneoptera</taxon>
        <taxon>Hemiptera</taxon>
        <taxon>Heteroptera</taxon>
        <taxon>Panheteroptera</taxon>
        <taxon>Cimicomorpha</taxon>
        <taxon>Miridae</taxon>
        <taxon>Mirini</taxon>
        <taxon>Lygus</taxon>
    </lineage>
</organism>
<feature type="signal peptide" evidence="2">
    <location>
        <begin position="1"/>
        <end position="21"/>
    </location>
</feature>
<dbReference type="EMBL" id="GBHO01019875">
    <property type="protein sequence ID" value="JAG23729.1"/>
    <property type="molecule type" value="Transcribed_RNA"/>
</dbReference>
<evidence type="ECO:0000256" key="1">
    <source>
        <dbReference type="SAM" id="MobiDB-lite"/>
    </source>
</evidence>
<reference evidence="3" key="2">
    <citation type="submission" date="2014-07" db="EMBL/GenBank/DDBJ databases">
        <authorList>
            <person name="Hull J."/>
        </authorList>
    </citation>
    <scope>NUCLEOTIDE SEQUENCE</scope>
</reference>
<accession>A0A0A9XUX7</accession>
<feature type="non-terminal residue" evidence="3">
    <location>
        <position position="129"/>
    </location>
</feature>
<gene>
    <name evidence="3" type="primary">TTN_0</name>
    <name evidence="3" type="ORF">CM83_28973</name>
</gene>
<name>A0A0A9XUX7_LYGHE</name>
<proteinExistence type="predicted"/>
<keyword evidence="2" id="KW-0732">Signal</keyword>
<sequence length="129" mass="14408">MNMREWCSVLLVIGALQVIGGYPQYGNSRIQSGLVLNRGGRARVAPQYRKPGLRTPIVLAKPIHQLYNKPVQQPRQVPGHQPYGRQEHQAKQVPGLQKRPVPILSLTPTPKLPPRPVPHQLPQENSTPT</sequence>
<evidence type="ECO:0000256" key="2">
    <source>
        <dbReference type="SAM" id="SignalP"/>
    </source>
</evidence>
<feature type="compositionally biased region" description="Pro residues" evidence="1">
    <location>
        <begin position="110"/>
        <end position="119"/>
    </location>
</feature>
<reference evidence="3" key="1">
    <citation type="journal article" date="2014" name="PLoS ONE">
        <title>Transcriptome-Based Identification of ABC Transporters in the Western Tarnished Plant Bug Lygus hesperus.</title>
        <authorList>
            <person name="Hull J.J."/>
            <person name="Chaney K."/>
            <person name="Geib S.M."/>
            <person name="Fabrick J.A."/>
            <person name="Brent C.S."/>
            <person name="Walsh D."/>
            <person name="Lavine L.C."/>
        </authorList>
    </citation>
    <scope>NUCLEOTIDE SEQUENCE</scope>
</reference>
<feature type="chain" id="PRO_5002070317" evidence="2">
    <location>
        <begin position="22"/>
        <end position="129"/>
    </location>
</feature>
<evidence type="ECO:0000313" key="3">
    <source>
        <dbReference type="EMBL" id="JAG23729.1"/>
    </source>
</evidence>
<feature type="region of interest" description="Disordered" evidence="1">
    <location>
        <begin position="68"/>
        <end position="129"/>
    </location>
</feature>
<protein>
    <submittedName>
        <fullName evidence="3">Titin</fullName>
    </submittedName>
</protein>
<dbReference type="AlphaFoldDB" id="A0A0A9XUX7"/>